<dbReference type="EMBL" id="DXEI01000051">
    <property type="protein sequence ID" value="HIX94420.1"/>
    <property type="molecule type" value="Genomic_DNA"/>
</dbReference>
<feature type="chain" id="PRO_5038854599" evidence="2">
    <location>
        <begin position="20"/>
        <end position="222"/>
    </location>
</feature>
<dbReference type="InterPro" id="IPR025962">
    <property type="entry name" value="SdpI/YhfL"/>
</dbReference>
<dbReference type="Pfam" id="PF07853">
    <property type="entry name" value="DUF1648"/>
    <property type="match status" value="1"/>
</dbReference>
<sequence>MKNKKLLIALLALCAVNFAAHLVFYPALPETVPIHWGFDGQADGWGSKATILVMAALPAGMVLLLALIPKIDPHASNFEKFQPVYRIFLIALTVFLCGVSWLSELTVYDVLPAAGGSLVSALVLGGCGVLFVVLGNYMPRIKQNYTFGCRTPWALSDEHNWNRTQRMGGIVFVVIGIAMLLAAVFARLLGEGGTLAVLLVPLFGGCIWIYVYSYLVFLGKMK</sequence>
<keyword evidence="2" id="KW-0732">Signal</keyword>
<reference evidence="4" key="1">
    <citation type="journal article" date="2021" name="PeerJ">
        <title>Extensive microbial diversity within the chicken gut microbiome revealed by metagenomics and culture.</title>
        <authorList>
            <person name="Gilroy R."/>
            <person name="Ravi A."/>
            <person name="Getino M."/>
            <person name="Pursley I."/>
            <person name="Horton D.L."/>
            <person name="Alikhan N.F."/>
            <person name="Baker D."/>
            <person name="Gharbi K."/>
            <person name="Hall N."/>
            <person name="Watson M."/>
            <person name="Adriaenssens E.M."/>
            <person name="Foster-Nyarko E."/>
            <person name="Jarju S."/>
            <person name="Secka A."/>
            <person name="Antonio M."/>
            <person name="Oren A."/>
            <person name="Chaudhuri R.R."/>
            <person name="La Ragione R."/>
            <person name="Hildebrand F."/>
            <person name="Pallen M.J."/>
        </authorList>
    </citation>
    <scope>NUCLEOTIDE SEQUENCE</scope>
    <source>
        <strain evidence="4">ChiHecec2B26-7398</strain>
    </source>
</reference>
<feature type="transmembrane region" description="Helical" evidence="1">
    <location>
        <begin position="169"/>
        <end position="189"/>
    </location>
</feature>
<name>A0A9D1XZX0_9FIRM</name>
<keyword evidence="1" id="KW-0812">Transmembrane</keyword>
<dbReference type="Pfam" id="PF13630">
    <property type="entry name" value="SdpI"/>
    <property type="match status" value="1"/>
</dbReference>
<evidence type="ECO:0000256" key="2">
    <source>
        <dbReference type="SAM" id="SignalP"/>
    </source>
</evidence>
<evidence type="ECO:0000259" key="3">
    <source>
        <dbReference type="Pfam" id="PF07853"/>
    </source>
</evidence>
<dbReference type="PANTHER" id="PTHR37810">
    <property type="entry name" value="IMMUNITY PROTEIN SDPI"/>
    <property type="match status" value="1"/>
</dbReference>
<comment type="caution">
    <text evidence="4">The sequence shown here is derived from an EMBL/GenBank/DDBJ whole genome shotgun (WGS) entry which is preliminary data.</text>
</comment>
<evidence type="ECO:0000313" key="4">
    <source>
        <dbReference type="EMBL" id="HIX94420.1"/>
    </source>
</evidence>
<feature type="transmembrane region" description="Helical" evidence="1">
    <location>
        <begin position="49"/>
        <end position="71"/>
    </location>
</feature>
<evidence type="ECO:0000313" key="5">
    <source>
        <dbReference type="Proteomes" id="UP000886751"/>
    </source>
</evidence>
<protein>
    <submittedName>
        <fullName evidence="4">SdpI family protein</fullName>
    </submittedName>
</protein>
<dbReference type="InterPro" id="IPR026272">
    <property type="entry name" value="SdpI"/>
</dbReference>
<feature type="domain" description="DUF1648" evidence="3">
    <location>
        <begin position="13"/>
        <end position="57"/>
    </location>
</feature>
<feature type="transmembrane region" description="Helical" evidence="1">
    <location>
        <begin position="195"/>
        <end position="217"/>
    </location>
</feature>
<gene>
    <name evidence="4" type="ORF">H9846_03075</name>
</gene>
<dbReference type="PIRSF" id="PIRSF038959">
    <property type="entry name" value="SdpI"/>
    <property type="match status" value="1"/>
</dbReference>
<feature type="signal peptide" evidence="2">
    <location>
        <begin position="1"/>
        <end position="19"/>
    </location>
</feature>
<proteinExistence type="predicted"/>
<dbReference type="AlphaFoldDB" id="A0A9D1XZX0"/>
<reference evidence="4" key="2">
    <citation type="submission" date="2021-04" db="EMBL/GenBank/DDBJ databases">
        <authorList>
            <person name="Gilroy R."/>
        </authorList>
    </citation>
    <scope>NUCLEOTIDE SEQUENCE</scope>
    <source>
        <strain evidence="4">ChiHecec2B26-7398</strain>
    </source>
</reference>
<dbReference type="PANTHER" id="PTHR37810:SF5">
    <property type="entry name" value="IMMUNITY PROTEIN SDPI"/>
    <property type="match status" value="1"/>
</dbReference>
<feature type="transmembrane region" description="Helical" evidence="1">
    <location>
        <begin position="83"/>
        <end position="102"/>
    </location>
</feature>
<keyword evidence="1" id="KW-1133">Transmembrane helix</keyword>
<dbReference type="Proteomes" id="UP000886751">
    <property type="component" value="Unassembled WGS sequence"/>
</dbReference>
<feature type="transmembrane region" description="Helical" evidence="1">
    <location>
        <begin position="114"/>
        <end position="134"/>
    </location>
</feature>
<dbReference type="InterPro" id="IPR012867">
    <property type="entry name" value="DUF1648"/>
</dbReference>
<keyword evidence="1" id="KW-0472">Membrane</keyword>
<evidence type="ECO:0000256" key="1">
    <source>
        <dbReference type="SAM" id="Phobius"/>
    </source>
</evidence>
<organism evidence="4 5">
    <name type="scientific">Candidatus Gemmiger excrementipullorum</name>
    <dbReference type="NCBI Taxonomy" id="2838610"/>
    <lineage>
        <taxon>Bacteria</taxon>
        <taxon>Bacillati</taxon>
        <taxon>Bacillota</taxon>
        <taxon>Clostridia</taxon>
        <taxon>Eubacteriales</taxon>
        <taxon>Gemmiger</taxon>
    </lineage>
</organism>
<dbReference type="GO" id="GO:0009636">
    <property type="term" value="P:response to toxic substance"/>
    <property type="evidence" value="ECO:0007669"/>
    <property type="project" value="TreeGrafter"/>
</dbReference>
<accession>A0A9D1XZX0</accession>